<feature type="transmembrane region" description="Helical" evidence="1">
    <location>
        <begin position="421"/>
        <end position="440"/>
    </location>
</feature>
<feature type="transmembrane region" description="Helical" evidence="1">
    <location>
        <begin position="308"/>
        <end position="339"/>
    </location>
</feature>
<evidence type="ECO:0000256" key="1">
    <source>
        <dbReference type="SAM" id="Phobius"/>
    </source>
</evidence>
<evidence type="ECO:0000313" key="3">
    <source>
        <dbReference type="Proteomes" id="UP000001137"/>
    </source>
</evidence>
<protein>
    <recommendedName>
        <fullName evidence="4">Glycosyltransferase RgtA/B/C/D-like domain-containing protein</fullName>
    </recommendedName>
</protein>
<reference evidence="2 3" key="1">
    <citation type="submission" date="2007-10" db="EMBL/GenBank/DDBJ databases">
        <title>Complete sequence of Caldivirga maquilingensis IC-167.</title>
        <authorList>
            <consortium name="US DOE Joint Genome Institute"/>
            <person name="Copeland A."/>
            <person name="Lucas S."/>
            <person name="Lapidus A."/>
            <person name="Barry K."/>
            <person name="Glavina del Rio T."/>
            <person name="Dalin E."/>
            <person name="Tice H."/>
            <person name="Pitluck S."/>
            <person name="Saunders E."/>
            <person name="Brettin T."/>
            <person name="Bruce D."/>
            <person name="Detter J.C."/>
            <person name="Han C."/>
            <person name="Schmutz J."/>
            <person name="Larimer F."/>
            <person name="Land M."/>
            <person name="Hauser L."/>
            <person name="Kyrpides N."/>
            <person name="Ivanova N."/>
            <person name="Biddle J.F."/>
            <person name="Zhang Z."/>
            <person name="Fitz-Gibbon S.T."/>
            <person name="Lowe T.M."/>
            <person name="Saltikov C."/>
            <person name="House C.H."/>
            <person name="Richardson P."/>
        </authorList>
    </citation>
    <scope>NUCLEOTIDE SEQUENCE [LARGE SCALE GENOMIC DNA]</scope>
    <source>
        <strain evidence="3">ATCC 700844 / DSM 13496 / JCM 10307 / IC-167</strain>
    </source>
</reference>
<keyword evidence="1" id="KW-0472">Membrane</keyword>
<keyword evidence="3" id="KW-1185">Reference proteome</keyword>
<feature type="transmembrane region" description="Helical" evidence="1">
    <location>
        <begin position="106"/>
        <end position="128"/>
    </location>
</feature>
<accession>A8M8T6</accession>
<dbReference type="STRING" id="397948.Cmaq_1329"/>
<dbReference type="Proteomes" id="UP000001137">
    <property type="component" value="Chromosome"/>
</dbReference>
<sequence length="620" mass="69182">MTGSSTVGSRLMPWVMIIASPILAAIQLSRGSWVIDLVFWLMLIGVTAQFLSMLNAKWSLAALLLVAGFSLAWLGRIGLVFNYFIITNGLYQLIGAESWGPMPASVALAIIMVAGFDTYSVGLILMGYESGNLTIREALRGVMNYLVDFMLKYSYLIAFLIPFIIRLIPEIVSWPWFVGYDTPEYAATLMDMLIRPEFIHTWWYDGWTMLPPLLFLVLYPIAHVASPWLIFKFNDAVLLGLIGVSMNLMLRRMGFSRGDALLASLLAALYPTMYTLSWEFAMLMLGLIMLMLTLTVMHVHIESGKRHWLVLMALTVLSALAHQVSATLTALVFITYFIIKDRDPRWLGLALIGIAADAVYTNFTILNVTRTTSGALTVSSSLIAGSTTSPYQALEGYLIQLIINYWPLIILVSHGLRRGNFIIYSLLAWILIILLPSALIPSESFVSWWIWSLMLPIPLAPLLTRPRALSLIILALVILLDVSWSWSTLVNYIFSTIGPEATLVQGIYPRACVMTPMENYAYDAGLYIVNHLNGTYVTGYCLYTFIHLADRFGANVIASYDPLGTALRLNGTVYLVTTQYLSNYTLIARFGNVEILPYNTGVAYPVYVFLIKNDTSSLNG</sequence>
<dbReference type="KEGG" id="cma:Cmaq_1329"/>
<keyword evidence="1" id="KW-1133">Transmembrane helix</keyword>
<dbReference type="eggNOG" id="arCOG07752">
    <property type="taxonomic scope" value="Archaea"/>
</dbReference>
<feature type="transmembrane region" description="Helical" evidence="1">
    <location>
        <begin position="345"/>
        <end position="366"/>
    </location>
</feature>
<dbReference type="AlphaFoldDB" id="A8M8T6"/>
<keyword evidence="1" id="KW-0812">Transmembrane</keyword>
<proteinExistence type="predicted"/>
<organism evidence="2 3">
    <name type="scientific">Caldivirga maquilingensis (strain ATCC 700844 / DSM 13496 / JCM 10307 / IC-167)</name>
    <dbReference type="NCBI Taxonomy" id="397948"/>
    <lineage>
        <taxon>Archaea</taxon>
        <taxon>Thermoproteota</taxon>
        <taxon>Thermoprotei</taxon>
        <taxon>Thermoproteales</taxon>
        <taxon>Thermoproteaceae</taxon>
        <taxon>Caldivirga</taxon>
    </lineage>
</organism>
<feature type="transmembrane region" description="Helical" evidence="1">
    <location>
        <begin position="12"/>
        <end position="28"/>
    </location>
</feature>
<evidence type="ECO:0000313" key="2">
    <source>
        <dbReference type="EMBL" id="ABW02155.1"/>
    </source>
</evidence>
<evidence type="ECO:0008006" key="4">
    <source>
        <dbReference type="Google" id="ProtNLM"/>
    </source>
</evidence>
<dbReference type="EMBL" id="CP000852">
    <property type="protein sequence ID" value="ABW02155.1"/>
    <property type="molecule type" value="Genomic_DNA"/>
</dbReference>
<dbReference type="HOGENOM" id="CLU_440502_0_0_2"/>
<feature type="transmembrane region" description="Helical" evidence="1">
    <location>
        <begin position="471"/>
        <end position="494"/>
    </location>
</feature>
<feature type="transmembrane region" description="Helical" evidence="1">
    <location>
        <begin position="149"/>
        <end position="168"/>
    </location>
</feature>
<feature type="transmembrane region" description="Helical" evidence="1">
    <location>
        <begin position="397"/>
        <end position="414"/>
    </location>
</feature>
<gene>
    <name evidence="2" type="ordered locus">Cmaq_1329</name>
</gene>
<feature type="transmembrane region" description="Helical" evidence="1">
    <location>
        <begin position="254"/>
        <end position="274"/>
    </location>
</feature>
<feature type="transmembrane region" description="Helical" evidence="1">
    <location>
        <begin position="34"/>
        <end position="54"/>
    </location>
</feature>
<feature type="transmembrane region" description="Helical" evidence="1">
    <location>
        <begin position="61"/>
        <end position="86"/>
    </location>
</feature>
<feature type="transmembrane region" description="Helical" evidence="1">
    <location>
        <begin position="280"/>
        <end position="301"/>
    </location>
</feature>
<feature type="transmembrane region" description="Helical" evidence="1">
    <location>
        <begin position="446"/>
        <end position="464"/>
    </location>
</feature>
<name>A8M8T6_CALMQ</name>